<dbReference type="InterPro" id="IPR028364">
    <property type="entry name" value="Ribosomal_uL1/biogenesis"/>
</dbReference>
<keyword evidence="4" id="KW-0832">Ubl conjugation</keyword>
<keyword evidence="7" id="KW-0539">Nucleus</keyword>
<evidence type="ECO:0000256" key="6">
    <source>
        <dbReference type="ARBA" id="ARBA00023054"/>
    </source>
</evidence>
<dbReference type="OrthoDB" id="10251727at2759"/>
<protein>
    <recommendedName>
        <fullName evidence="10">Ribosomal L1 domain-containing protein 1</fullName>
    </recommendedName>
</protein>
<keyword evidence="2" id="KW-1017">Isopeptide bond</keyword>
<evidence type="ECO:0000256" key="9">
    <source>
        <dbReference type="ARBA" id="ARBA00061550"/>
    </source>
</evidence>
<keyword evidence="5" id="KW-0007">Acetylation</keyword>
<gene>
    <name evidence="12" type="ORF">AMORRO_LOCUS12063</name>
</gene>
<dbReference type="Pfam" id="PF00687">
    <property type="entry name" value="Ribosomal_L1"/>
    <property type="match status" value="1"/>
</dbReference>
<proteinExistence type="inferred from homology"/>
<evidence type="ECO:0000256" key="8">
    <source>
        <dbReference type="ARBA" id="ARBA00054167"/>
    </source>
</evidence>
<comment type="function">
    <text evidence="8">Regulates cellular senescence through inhibition of PTEN translation. Acts as a pro-apoptotic regulator in response to DNA damage.</text>
</comment>
<keyword evidence="13" id="KW-1185">Reference proteome</keyword>
<evidence type="ECO:0000313" key="13">
    <source>
        <dbReference type="Proteomes" id="UP000789342"/>
    </source>
</evidence>
<keyword evidence="3" id="KW-0597">Phosphoprotein</keyword>
<name>A0A9N9N3C2_9GLOM</name>
<evidence type="ECO:0000256" key="7">
    <source>
        <dbReference type="ARBA" id="ARBA00023242"/>
    </source>
</evidence>
<dbReference type="InterPro" id="IPR016095">
    <property type="entry name" value="Ribosomal_uL1_3-a/b-sand"/>
</dbReference>
<dbReference type="InterPro" id="IPR050257">
    <property type="entry name" value="eL8/uL1-like"/>
</dbReference>
<evidence type="ECO:0000256" key="3">
    <source>
        <dbReference type="ARBA" id="ARBA00022553"/>
    </source>
</evidence>
<dbReference type="SUPFAM" id="SSF56808">
    <property type="entry name" value="Ribosomal protein L1"/>
    <property type="match status" value="1"/>
</dbReference>
<evidence type="ECO:0000256" key="1">
    <source>
        <dbReference type="ARBA" id="ARBA00004604"/>
    </source>
</evidence>
<comment type="subcellular location">
    <subcellularLocation>
        <location evidence="1">Nucleus</location>
        <location evidence="1">Nucleolus</location>
    </subcellularLocation>
</comment>
<dbReference type="GO" id="GO:0003723">
    <property type="term" value="F:RNA binding"/>
    <property type="evidence" value="ECO:0007669"/>
    <property type="project" value="InterPro"/>
</dbReference>
<accession>A0A9N9N3C2</accession>
<dbReference type="EMBL" id="CAJVPV010016831">
    <property type="protein sequence ID" value="CAG8699868.1"/>
    <property type="molecule type" value="Genomic_DNA"/>
</dbReference>
<evidence type="ECO:0000256" key="2">
    <source>
        <dbReference type="ARBA" id="ARBA00022499"/>
    </source>
</evidence>
<sequence>MVHKHEIPELDKELIQKAAASLLHYASKQKNEKDEQNILADQVQFVWLIVSTHRFLDNNNDKPVIIPIKHPLYNSSTEICLFTKDPQKEFKELVATKGIKHIKKVIGLSKLRKKYKPYEAKRKLCDSYDLFLADNRITNLLPIPLGKNFFQKKKQPIPVELRKPQNLEKEIDKICGSTFMYFNPGTCLAIKIGTTDMTASQLSENIEIGIPRIVDKIPRKWRNIQSLLIKTSTSTSLPIFNATPYNVDIISKNESVNEESGISKKKTTVSNKKKDTDNSKSTQRRRTRSQRQE</sequence>
<evidence type="ECO:0000313" key="12">
    <source>
        <dbReference type="EMBL" id="CAG8699868.1"/>
    </source>
</evidence>
<keyword evidence="6" id="KW-0175">Coiled coil</keyword>
<dbReference type="Proteomes" id="UP000789342">
    <property type="component" value="Unassembled WGS sequence"/>
</dbReference>
<dbReference type="CDD" id="cd00403">
    <property type="entry name" value="Ribosomal_L1"/>
    <property type="match status" value="1"/>
</dbReference>
<dbReference type="FunFam" id="3.40.50.790:FF:000004">
    <property type="entry name" value="Ribosomal L1 domain-containing 1-like 1"/>
    <property type="match status" value="1"/>
</dbReference>
<dbReference type="PANTHER" id="PTHR23105">
    <property type="entry name" value="RIBOSOMAL PROTEIN L7AE FAMILY MEMBER"/>
    <property type="match status" value="1"/>
</dbReference>
<feature type="compositionally biased region" description="Basic residues" evidence="11">
    <location>
        <begin position="282"/>
        <end position="293"/>
    </location>
</feature>
<evidence type="ECO:0000256" key="4">
    <source>
        <dbReference type="ARBA" id="ARBA00022843"/>
    </source>
</evidence>
<evidence type="ECO:0000256" key="5">
    <source>
        <dbReference type="ARBA" id="ARBA00022990"/>
    </source>
</evidence>
<organism evidence="12 13">
    <name type="scientific">Acaulospora morrowiae</name>
    <dbReference type="NCBI Taxonomy" id="94023"/>
    <lineage>
        <taxon>Eukaryota</taxon>
        <taxon>Fungi</taxon>
        <taxon>Fungi incertae sedis</taxon>
        <taxon>Mucoromycota</taxon>
        <taxon>Glomeromycotina</taxon>
        <taxon>Glomeromycetes</taxon>
        <taxon>Diversisporales</taxon>
        <taxon>Acaulosporaceae</taxon>
        <taxon>Acaulospora</taxon>
    </lineage>
</organism>
<dbReference type="Gene3D" id="3.40.50.790">
    <property type="match status" value="1"/>
</dbReference>
<dbReference type="GO" id="GO:0005730">
    <property type="term" value="C:nucleolus"/>
    <property type="evidence" value="ECO:0007669"/>
    <property type="project" value="UniProtKB-SubCell"/>
</dbReference>
<comment type="similarity">
    <text evidence="9">Belongs to the universal ribosomal protein uL1 family. Highly divergent.</text>
</comment>
<dbReference type="AlphaFoldDB" id="A0A9N9N3C2"/>
<dbReference type="InterPro" id="IPR023674">
    <property type="entry name" value="Ribosomal_uL1-like"/>
</dbReference>
<evidence type="ECO:0000256" key="11">
    <source>
        <dbReference type="SAM" id="MobiDB-lite"/>
    </source>
</evidence>
<feature type="region of interest" description="Disordered" evidence="11">
    <location>
        <begin position="255"/>
        <end position="293"/>
    </location>
</feature>
<reference evidence="12" key="1">
    <citation type="submission" date="2021-06" db="EMBL/GenBank/DDBJ databases">
        <authorList>
            <person name="Kallberg Y."/>
            <person name="Tangrot J."/>
            <person name="Rosling A."/>
        </authorList>
    </citation>
    <scope>NUCLEOTIDE SEQUENCE</scope>
    <source>
        <strain evidence="12">CL551</strain>
    </source>
</reference>
<evidence type="ECO:0000256" key="10">
    <source>
        <dbReference type="ARBA" id="ARBA00070787"/>
    </source>
</evidence>
<comment type="caution">
    <text evidence="12">The sequence shown here is derived from an EMBL/GenBank/DDBJ whole genome shotgun (WGS) entry which is preliminary data.</text>
</comment>